<feature type="region of interest" description="Disordered" evidence="1">
    <location>
        <begin position="79"/>
        <end position="107"/>
    </location>
</feature>
<name>D6E9C3_9ACTN</name>
<evidence type="ECO:0000313" key="3">
    <source>
        <dbReference type="Proteomes" id="UP000008805"/>
    </source>
</evidence>
<reference evidence="2 3" key="2">
    <citation type="submission" date="2010-03" db="EMBL/GenBank/DDBJ databases">
        <authorList>
            <person name="Pajon A."/>
        </authorList>
    </citation>
    <scope>NUCLEOTIDE SEQUENCE [LARGE SCALE GENOMIC DNA]</scope>
    <source>
        <strain evidence="3">7-10-1-b</strain>
    </source>
</reference>
<sequence>MDRDDRGSGAPRRESDKGGDCMHEDVHSHARRLDNAEARVVERSVFGKGPTRRAKAAAFERKPVLGTKRDQSVIDAFFAAQDTSPSPDAGKEGGLPVPDDLEDPPST</sequence>
<evidence type="ECO:0000256" key="1">
    <source>
        <dbReference type="SAM" id="MobiDB-lite"/>
    </source>
</evidence>
<keyword evidence="3" id="KW-1185">Reference proteome</keyword>
<dbReference type="Proteomes" id="UP000008805">
    <property type="component" value="Chromosome"/>
</dbReference>
<dbReference type="PATRIC" id="fig|657308.3.peg.1469"/>
<protein>
    <submittedName>
        <fullName evidence="2">Uncharacterized protein</fullName>
    </submittedName>
</protein>
<dbReference type="AlphaFoldDB" id="D6E9C3"/>
<dbReference type="EMBL" id="FP929047">
    <property type="protein sequence ID" value="CBL04320.1"/>
    <property type="molecule type" value="Genomic_DNA"/>
</dbReference>
<feature type="region of interest" description="Disordered" evidence="1">
    <location>
        <begin position="1"/>
        <end position="35"/>
    </location>
</feature>
<dbReference type="KEGG" id="gpa:GPA_19260"/>
<accession>D6E9C3</accession>
<gene>
    <name evidence="2" type="ORF">GPA_19260</name>
</gene>
<evidence type="ECO:0000313" key="2">
    <source>
        <dbReference type="EMBL" id="CBL04320.1"/>
    </source>
</evidence>
<organism evidence="2 3">
    <name type="scientific">Gordonibacter pamelaeae 7-10-1-b</name>
    <dbReference type="NCBI Taxonomy" id="657308"/>
    <lineage>
        <taxon>Bacteria</taxon>
        <taxon>Bacillati</taxon>
        <taxon>Actinomycetota</taxon>
        <taxon>Coriobacteriia</taxon>
        <taxon>Eggerthellales</taxon>
        <taxon>Eggerthellaceae</taxon>
        <taxon>Gordonibacter</taxon>
    </lineage>
</organism>
<proteinExistence type="predicted"/>
<reference evidence="2 3" key="1">
    <citation type="submission" date="2010-03" db="EMBL/GenBank/DDBJ databases">
        <title>The genome sequence of Gordonibacter pamelaeae 7-10-1-bT.</title>
        <authorList>
            <consortium name="metaHIT consortium -- http://www.metahit.eu/"/>
            <person name="Pajon A."/>
            <person name="Turner K."/>
            <person name="Parkhill J."/>
            <person name="Timmis K."/>
            <person name="Oxley A."/>
            <person name="Wurdemann D."/>
        </authorList>
    </citation>
    <scope>NUCLEOTIDE SEQUENCE [LARGE SCALE GENOMIC DNA]</scope>
    <source>
        <strain evidence="3">7-10-1-b</strain>
    </source>
</reference>
<dbReference type="HOGENOM" id="CLU_2206303_0_0_11"/>